<comment type="caution">
    <text evidence="3">The sequence shown here is derived from an EMBL/GenBank/DDBJ whole genome shotgun (WGS) entry which is preliminary data.</text>
</comment>
<feature type="signal peptide" evidence="1">
    <location>
        <begin position="1"/>
        <end position="18"/>
    </location>
</feature>
<keyword evidence="1" id="KW-0732">Signal</keyword>
<evidence type="ECO:0000259" key="2">
    <source>
        <dbReference type="Pfam" id="PF21671"/>
    </source>
</evidence>
<dbReference type="InterPro" id="IPR048661">
    <property type="entry name" value="CPL1-like"/>
</dbReference>
<reference evidence="3 4" key="1">
    <citation type="submission" date="2023-08" db="EMBL/GenBank/DDBJ databases">
        <title>Annotated Genome Sequence of Vanrija albida AlHP1.</title>
        <authorList>
            <person name="Herzog R."/>
        </authorList>
    </citation>
    <scope>NUCLEOTIDE SEQUENCE [LARGE SCALE GENOMIC DNA]</scope>
    <source>
        <strain evidence="3 4">AlHP1</strain>
    </source>
</reference>
<sequence>MLALLWLLLALAARTASAGFVICTTTAASVPTYKTAGSNDACVAACEGFVWSFYKPGTCACSNNAPSNAVAGVTPATAPPSSCPSGGFILATSFVYNTCATTITPNLLDTGNLWAALTTVSGPDACFAQCRSSIYALLWPGAGGIVGWRCVCLTYAPLVIPIFSCNSNSLYLYQHTLPQATAGIARRAARPRITDGPELYCPPGREPCRVGGEGYECLDVQSELCECAWEAPLTPDSCGGCLHGSMVPSVNQTVGVDCTTLDGVHHQGQGVTCFEGKCQVQACAPGFFAVDGACRRRR</sequence>
<protein>
    <recommendedName>
        <fullName evidence="2">Protein CPL1-like domain-containing protein</fullName>
    </recommendedName>
</protein>
<evidence type="ECO:0000313" key="4">
    <source>
        <dbReference type="Proteomes" id="UP001565368"/>
    </source>
</evidence>
<dbReference type="RefSeq" id="XP_069208062.1">
    <property type="nucleotide sequence ID" value="XM_069353420.1"/>
</dbReference>
<proteinExistence type="predicted"/>
<dbReference type="Pfam" id="PF21671">
    <property type="entry name" value="CPL1-like"/>
    <property type="match status" value="1"/>
</dbReference>
<organism evidence="3 4">
    <name type="scientific">Vanrija albida</name>
    <dbReference type="NCBI Taxonomy" id="181172"/>
    <lineage>
        <taxon>Eukaryota</taxon>
        <taxon>Fungi</taxon>
        <taxon>Dikarya</taxon>
        <taxon>Basidiomycota</taxon>
        <taxon>Agaricomycotina</taxon>
        <taxon>Tremellomycetes</taxon>
        <taxon>Trichosporonales</taxon>
        <taxon>Trichosporonaceae</taxon>
        <taxon>Vanrija</taxon>
    </lineage>
</organism>
<feature type="domain" description="Protein CPL1-like" evidence="2">
    <location>
        <begin position="236"/>
        <end position="288"/>
    </location>
</feature>
<dbReference type="Proteomes" id="UP001565368">
    <property type="component" value="Unassembled WGS sequence"/>
</dbReference>
<dbReference type="EMBL" id="JBBXJM010000004">
    <property type="protein sequence ID" value="KAL1408118.1"/>
    <property type="molecule type" value="Genomic_DNA"/>
</dbReference>
<dbReference type="GeneID" id="95985964"/>
<feature type="chain" id="PRO_5046185212" description="Protein CPL1-like domain-containing protein" evidence="1">
    <location>
        <begin position="19"/>
        <end position="298"/>
    </location>
</feature>
<accession>A0ABR3Q0E7</accession>
<name>A0ABR3Q0E7_9TREE</name>
<gene>
    <name evidence="3" type="ORF">Q8F55_004921</name>
</gene>
<evidence type="ECO:0000313" key="3">
    <source>
        <dbReference type="EMBL" id="KAL1408118.1"/>
    </source>
</evidence>
<keyword evidence="4" id="KW-1185">Reference proteome</keyword>
<evidence type="ECO:0000256" key="1">
    <source>
        <dbReference type="SAM" id="SignalP"/>
    </source>
</evidence>